<dbReference type="EMBL" id="JAVFKM010000006">
    <property type="protein sequence ID" value="MEF3114469.1"/>
    <property type="molecule type" value="Genomic_DNA"/>
</dbReference>
<comment type="caution">
    <text evidence="1">The sequence shown here is derived from an EMBL/GenBank/DDBJ whole genome shotgun (WGS) entry which is preliminary data.</text>
</comment>
<name>A0ABU7WTK3_9ACTN</name>
<sequence length="42" mass="4605">MQNNGEEIEYEAPELAEVGDFAELTLGFGGTYFDVFGGFLNL</sequence>
<keyword evidence="2" id="KW-1185">Reference proteome</keyword>
<organism evidence="1 2">
    <name type="scientific">Streptomyces chrestomyceticus</name>
    <dbReference type="NCBI Taxonomy" id="68185"/>
    <lineage>
        <taxon>Bacteria</taxon>
        <taxon>Bacillati</taxon>
        <taxon>Actinomycetota</taxon>
        <taxon>Actinomycetes</taxon>
        <taxon>Kitasatosporales</taxon>
        <taxon>Streptomycetaceae</taxon>
        <taxon>Streptomyces</taxon>
    </lineage>
</organism>
<protein>
    <submittedName>
        <fullName evidence="1">Lasso RiPP family leader peptide-containing protein</fullName>
    </submittedName>
</protein>
<evidence type="ECO:0000313" key="1">
    <source>
        <dbReference type="EMBL" id="MEF3114469.1"/>
    </source>
</evidence>
<dbReference type="Proteomes" id="UP001348265">
    <property type="component" value="Unassembled WGS sequence"/>
</dbReference>
<reference evidence="1 2" key="1">
    <citation type="submission" date="2023-08" db="EMBL/GenBank/DDBJ databases">
        <authorList>
            <person name="Sharma P."/>
            <person name="Verma V."/>
            <person name="Mohan M.K."/>
            <person name="Dubey A.K."/>
        </authorList>
    </citation>
    <scope>NUCLEOTIDE SEQUENCE [LARGE SCALE GENOMIC DNA]</scope>
    <source>
        <strain evidence="1 2">ADP4</strain>
    </source>
</reference>
<accession>A0ABU7WTK3</accession>
<proteinExistence type="predicted"/>
<dbReference type="RefSeq" id="WP_331786901.1">
    <property type="nucleotide sequence ID" value="NZ_JAVFKM010000006.1"/>
</dbReference>
<evidence type="ECO:0000313" key="2">
    <source>
        <dbReference type="Proteomes" id="UP001348265"/>
    </source>
</evidence>
<gene>
    <name evidence="1" type="ORF">RB636_14945</name>
</gene>
<dbReference type="NCBIfam" id="NF033521">
    <property type="entry name" value="lasso_leader_L3"/>
    <property type="match status" value="1"/>
</dbReference>